<evidence type="ECO:0000256" key="7">
    <source>
        <dbReference type="ARBA" id="ARBA00023098"/>
    </source>
</evidence>
<sequence length="276" mass="31130">MSNIAAESVGLPYPPTYLGRRERGVLTGLNYASGTSGLLEKTGKRYGKCLSLDHQVNLFNKTIEKELKGKFKTEKELSNYLAKSLLVIYMGNNDYLNYIDDSYNKSTGIPKDHQQFSDILLRRMHNEFQKLYSLGARKMAVFEIGPLGCTPTYIKNYGTGYGCVEDINRMVTYFNGKLKIMLRNLTSTLRGSSFVLNPAYSFTYDAIKNPTKYGFTDSTKPCCPTVGNTVLCAPFVPPCRDHQKHFFWDAVHPTEAANFQGSKHFKKSTFSSLHLV</sequence>
<accession>A0AAN8V5X2</accession>
<name>A0AAN8V5X2_9MAGN</name>
<evidence type="ECO:0000256" key="3">
    <source>
        <dbReference type="ARBA" id="ARBA00022525"/>
    </source>
</evidence>
<dbReference type="GO" id="GO:0016788">
    <property type="term" value="F:hydrolase activity, acting on ester bonds"/>
    <property type="evidence" value="ECO:0007669"/>
    <property type="project" value="InterPro"/>
</dbReference>
<organism evidence="8 9">
    <name type="scientific">Dillenia turbinata</name>
    <dbReference type="NCBI Taxonomy" id="194707"/>
    <lineage>
        <taxon>Eukaryota</taxon>
        <taxon>Viridiplantae</taxon>
        <taxon>Streptophyta</taxon>
        <taxon>Embryophyta</taxon>
        <taxon>Tracheophyta</taxon>
        <taxon>Spermatophyta</taxon>
        <taxon>Magnoliopsida</taxon>
        <taxon>eudicotyledons</taxon>
        <taxon>Gunneridae</taxon>
        <taxon>Pentapetalae</taxon>
        <taxon>Dilleniales</taxon>
        <taxon>Dilleniaceae</taxon>
        <taxon>Dillenia</taxon>
    </lineage>
</organism>
<dbReference type="InterPro" id="IPR051238">
    <property type="entry name" value="GDSL_esterase/lipase"/>
</dbReference>
<evidence type="ECO:0000313" key="8">
    <source>
        <dbReference type="EMBL" id="KAK6928040.1"/>
    </source>
</evidence>
<keyword evidence="9" id="KW-1185">Reference proteome</keyword>
<keyword evidence="4" id="KW-0732">Signal</keyword>
<dbReference type="InterPro" id="IPR001087">
    <property type="entry name" value="GDSL"/>
</dbReference>
<dbReference type="Proteomes" id="UP001370490">
    <property type="component" value="Unassembled WGS sequence"/>
</dbReference>
<proteinExistence type="inferred from homology"/>
<comment type="similarity">
    <text evidence="2">Belongs to the 'GDSL' lipolytic enzyme family.</text>
</comment>
<dbReference type="GO" id="GO:0016042">
    <property type="term" value="P:lipid catabolic process"/>
    <property type="evidence" value="ECO:0007669"/>
    <property type="project" value="UniProtKB-KW"/>
</dbReference>
<dbReference type="EMBL" id="JBAMMX010000014">
    <property type="protein sequence ID" value="KAK6928040.1"/>
    <property type="molecule type" value="Genomic_DNA"/>
</dbReference>
<dbReference type="AlphaFoldDB" id="A0AAN8V5X2"/>
<evidence type="ECO:0000256" key="5">
    <source>
        <dbReference type="ARBA" id="ARBA00022801"/>
    </source>
</evidence>
<evidence type="ECO:0000256" key="4">
    <source>
        <dbReference type="ARBA" id="ARBA00022729"/>
    </source>
</evidence>
<dbReference type="Pfam" id="PF00657">
    <property type="entry name" value="Lipase_GDSL"/>
    <property type="match status" value="1"/>
</dbReference>
<gene>
    <name evidence="8" type="ORF">RJ641_006631</name>
</gene>
<keyword evidence="7" id="KW-0443">Lipid metabolism</keyword>
<evidence type="ECO:0000256" key="1">
    <source>
        <dbReference type="ARBA" id="ARBA00004613"/>
    </source>
</evidence>
<dbReference type="Gene3D" id="3.40.50.1110">
    <property type="entry name" value="SGNH hydrolase"/>
    <property type="match status" value="1"/>
</dbReference>
<comment type="caution">
    <text evidence="8">The sequence shown here is derived from an EMBL/GenBank/DDBJ whole genome shotgun (WGS) entry which is preliminary data.</text>
</comment>
<evidence type="ECO:0000256" key="2">
    <source>
        <dbReference type="ARBA" id="ARBA00008668"/>
    </source>
</evidence>
<comment type="subcellular location">
    <subcellularLocation>
        <location evidence="1">Secreted</location>
    </subcellularLocation>
</comment>
<keyword evidence="5" id="KW-0378">Hydrolase</keyword>
<evidence type="ECO:0000313" key="9">
    <source>
        <dbReference type="Proteomes" id="UP001370490"/>
    </source>
</evidence>
<dbReference type="PANTHER" id="PTHR45650">
    <property type="entry name" value="GDSL-LIKE LIPASE/ACYLHYDROLASE-RELATED"/>
    <property type="match status" value="1"/>
</dbReference>
<dbReference type="InterPro" id="IPR036514">
    <property type="entry name" value="SGNH_hydro_sf"/>
</dbReference>
<keyword evidence="6" id="KW-0442">Lipid degradation</keyword>
<dbReference type="GO" id="GO:0005576">
    <property type="term" value="C:extracellular region"/>
    <property type="evidence" value="ECO:0007669"/>
    <property type="project" value="UniProtKB-SubCell"/>
</dbReference>
<evidence type="ECO:0000256" key="6">
    <source>
        <dbReference type="ARBA" id="ARBA00022963"/>
    </source>
</evidence>
<dbReference type="PANTHER" id="PTHR45650:SF14">
    <property type="entry name" value="GDSL ESTERASE_LIPASE 7-LIKE"/>
    <property type="match status" value="1"/>
</dbReference>
<protein>
    <submittedName>
        <fullName evidence="8">GDSL lipase/esterase</fullName>
    </submittedName>
</protein>
<reference evidence="8 9" key="1">
    <citation type="submission" date="2023-12" db="EMBL/GenBank/DDBJ databases">
        <title>A high-quality genome assembly for Dillenia turbinata (Dilleniales).</title>
        <authorList>
            <person name="Chanderbali A."/>
        </authorList>
    </citation>
    <scope>NUCLEOTIDE SEQUENCE [LARGE SCALE GENOMIC DNA]</scope>
    <source>
        <strain evidence="8">LSX21</strain>
        <tissue evidence="8">Leaf</tissue>
    </source>
</reference>
<keyword evidence="3" id="KW-0964">Secreted</keyword>